<sequence length="113" mass="13196">MVVNPTYKKYQINKAGYSSFAEFYPFYLGEHANRTCRRLHVIGSTIGLSLMAYLLFMGYYMFVLCGLIPGYAFAWVGHFVFEKNRPATFKHPFYSFAGDMCLIYEVYTGQRKY</sequence>
<dbReference type="InterPro" id="IPR009305">
    <property type="entry name" value="Mpo1-like"/>
</dbReference>
<keyword evidence="1" id="KW-0812">Transmembrane</keyword>
<accession>A0A1R1X5T7</accession>
<dbReference type="Pfam" id="PF06127">
    <property type="entry name" value="Mpo1-like"/>
    <property type="match status" value="1"/>
</dbReference>
<organism evidence="2 4">
    <name type="scientific">Smittium culicis</name>
    <dbReference type="NCBI Taxonomy" id="133412"/>
    <lineage>
        <taxon>Eukaryota</taxon>
        <taxon>Fungi</taxon>
        <taxon>Fungi incertae sedis</taxon>
        <taxon>Zoopagomycota</taxon>
        <taxon>Kickxellomycotina</taxon>
        <taxon>Harpellomycetes</taxon>
        <taxon>Harpellales</taxon>
        <taxon>Legeriomycetaceae</taxon>
        <taxon>Smittium</taxon>
    </lineage>
</organism>
<dbReference type="Proteomes" id="UP000187283">
    <property type="component" value="Unassembled WGS sequence"/>
</dbReference>
<dbReference type="EMBL" id="LSSN01005210">
    <property type="protein sequence ID" value="OMJ10001.1"/>
    <property type="molecule type" value="Genomic_DNA"/>
</dbReference>
<name>A0A1R1X5T7_9FUNG</name>
<dbReference type="PANTHER" id="PTHR34205">
    <property type="entry name" value="TRANSMEMBRANE PROTEIN"/>
    <property type="match status" value="1"/>
</dbReference>
<dbReference type="OrthoDB" id="5511466at2759"/>
<feature type="transmembrane region" description="Helical" evidence="1">
    <location>
        <begin position="39"/>
        <end position="55"/>
    </location>
</feature>
<evidence type="ECO:0000313" key="4">
    <source>
        <dbReference type="Proteomes" id="UP000187283"/>
    </source>
</evidence>
<evidence type="ECO:0000256" key="1">
    <source>
        <dbReference type="SAM" id="Phobius"/>
    </source>
</evidence>
<evidence type="ECO:0000313" key="3">
    <source>
        <dbReference type="EMBL" id="OMJ24800.1"/>
    </source>
</evidence>
<proteinExistence type="predicted"/>
<evidence type="ECO:0008006" key="5">
    <source>
        <dbReference type="Google" id="ProtNLM"/>
    </source>
</evidence>
<dbReference type="AlphaFoldDB" id="A0A1R1X5T7"/>
<evidence type="ECO:0000313" key="2">
    <source>
        <dbReference type="EMBL" id="OMJ10001.1"/>
    </source>
</evidence>
<feature type="transmembrane region" description="Helical" evidence="1">
    <location>
        <begin position="61"/>
        <end position="81"/>
    </location>
</feature>
<reference evidence="2 4" key="1">
    <citation type="submission" date="2017-01" db="EMBL/GenBank/DDBJ databases">
        <authorList>
            <person name="Mah S.A."/>
            <person name="Swanson W.J."/>
            <person name="Moy G.W."/>
            <person name="Vacquier V.D."/>
        </authorList>
    </citation>
    <scope>NUCLEOTIDE SEQUENCE [LARGE SCALE GENOMIC DNA]</scope>
    <source>
        <strain evidence="2 4">GSMNP</strain>
    </source>
</reference>
<gene>
    <name evidence="2" type="ORF">AYI70_g10595</name>
    <name evidence="3" type="ORF">AYI70_g1333</name>
</gene>
<comment type="caution">
    <text evidence="2">The sequence shown here is derived from an EMBL/GenBank/DDBJ whole genome shotgun (WGS) entry which is preliminary data.</text>
</comment>
<dbReference type="PANTHER" id="PTHR34205:SF2">
    <property type="entry name" value="DUF962 DOMAIN-CONTAINING PROTEIN"/>
    <property type="match status" value="1"/>
</dbReference>
<dbReference type="EMBL" id="LSSN01000276">
    <property type="protein sequence ID" value="OMJ24800.1"/>
    <property type="molecule type" value="Genomic_DNA"/>
</dbReference>
<keyword evidence="1" id="KW-1133">Transmembrane helix</keyword>
<protein>
    <recommendedName>
        <fullName evidence="5">DUF962 domain-containing protein</fullName>
    </recommendedName>
</protein>
<keyword evidence="4" id="KW-1185">Reference proteome</keyword>
<keyword evidence="1" id="KW-0472">Membrane</keyword>